<evidence type="ECO:0000259" key="6">
    <source>
        <dbReference type="Pfam" id="PF00884"/>
    </source>
</evidence>
<evidence type="ECO:0000256" key="3">
    <source>
        <dbReference type="ARBA" id="ARBA00022801"/>
    </source>
</evidence>
<dbReference type="Proteomes" id="UP000638014">
    <property type="component" value="Unassembled WGS sequence"/>
</dbReference>
<dbReference type="EMBL" id="JACXAF010000003">
    <property type="protein sequence ID" value="MBD1388361.1"/>
    <property type="molecule type" value="Genomic_DNA"/>
</dbReference>
<feature type="chain" id="PRO_5035196338" evidence="5">
    <location>
        <begin position="21"/>
        <end position="482"/>
    </location>
</feature>
<organism evidence="7 8">
    <name type="scientific">Neiella litorisoli</name>
    <dbReference type="NCBI Taxonomy" id="2771431"/>
    <lineage>
        <taxon>Bacteria</taxon>
        <taxon>Pseudomonadati</taxon>
        <taxon>Pseudomonadota</taxon>
        <taxon>Gammaproteobacteria</taxon>
        <taxon>Alteromonadales</taxon>
        <taxon>Echinimonadaceae</taxon>
        <taxon>Neiella</taxon>
    </lineage>
</organism>
<keyword evidence="5" id="KW-0732">Signal</keyword>
<evidence type="ECO:0000256" key="2">
    <source>
        <dbReference type="ARBA" id="ARBA00022723"/>
    </source>
</evidence>
<evidence type="ECO:0000313" key="8">
    <source>
        <dbReference type="Proteomes" id="UP000638014"/>
    </source>
</evidence>
<dbReference type="PROSITE" id="PS51257">
    <property type="entry name" value="PROKAR_LIPOPROTEIN"/>
    <property type="match status" value="1"/>
</dbReference>
<keyword evidence="2" id="KW-0479">Metal-binding</keyword>
<dbReference type="Gene3D" id="3.30.1120.10">
    <property type="match status" value="1"/>
</dbReference>
<gene>
    <name evidence="7" type="ORF">IC617_02875</name>
</gene>
<dbReference type="GO" id="GO:0046872">
    <property type="term" value="F:metal ion binding"/>
    <property type="evidence" value="ECO:0007669"/>
    <property type="project" value="UniProtKB-KW"/>
</dbReference>
<dbReference type="RefSeq" id="WP_191143475.1">
    <property type="nucleotide sequence ID" value="NZ_JACXAF010000003.1"/>
</dbReference>
<dbReference type="PANTHER" id="PTHR42693:SF53">
    <property type="entry name" value="ENDO-4-O-SULFATASE"/>
    <property type="match status" value="1"/>
</dbReference>
<protein>
    <submittedName>
        <fullName evidence="7">Sulfatase</fullName>
    </submittedName>
</protein>
<dbReference type="InterPro" id="IPR000917">
    <property type="entry name" value="Sulfatase_N"/>
</dbReference>
<evidence type="ECO:0000256" key="1">
    <source>
        <dbReference type="ARBA" id="ARBA00008779"/>
    </source>
</evidence>
<evidence type="ECO:0000256" key="4">
    <source>
        <dbReference type="ARBA" id="ARBA00022837"/>
    </source>
</evidence>
<keyword evidence="3" id="KW-0378">Hydrolase</keyword>
<dbReference type="InterPro" id="IPR050738">
    <property type="entry name" value="Sulfatase"/>
</dbReference>
<dbReference type="InterPro" id="IPR017850">
    <property type="entry name" value="Alkaline_phosphatase_core_sf"/>
</dbReference>
<dbReference type="CDD" id="cd16144">
    <property type="entry name" value="ARS_like"/>
    <property type="match status" value="1"/>
</dbReference>
<comment type="caution">
    <text evidence="7">The sequence shown here is derived from an EMBL/GenBank/DDBJ whole genome shotgun (WGS) entry which is preliminary data.</text>
</comment>
<dbReference type="Gene3D" id="3.40.720.10">
    <property type="entry name" value="Alkaline Phosphatase, subunit A"/>
    <property type="match status" value="1"/>
</dbReference>
<feature type="domain" description="Sulfatase N-terminal" evidence="6">
    <location>
        <begin position="35"/>
        <end position="359"/>
    </location>
</feature>
<keyword evidence="4" id="KW-0106">Calcium</keyword>
<dbReference type="AlphaFoldDB" id="A0A8J6QIA5"/>
<dbReference type="SUPFAM" id="SSF53649">
    <property type="entry name" value="Alkaline phosphatase-like"/>
    <property type="match status" value="1"/>
</dbReference>
<proteinExistence type="inferred from homology"/>
<dbReference type="PANTHER" id="PTHR42693">
    <property type="entry name" value="ARYLSULFATASE FAMILY MEMBER"/>
    <property type="match status" value="1"/>
</dbReference>
<comment type="similarity">
    <text evidence="1">Belongs to the sulfatase family.</text>
</comment>
<reference evidence="7" key="1">
    <citation type="submission" date="2020-09" db="EMBL/GenBank/DDBJ databases">
        <title>A novel bacterium of genus Neiella, isolated from South China Sea.</title>
        <authorList>
            <person name="Huang H."/>
            <person name="Mo K."/>
            <person name="Hu Y."/>
        </authorList>
    </citation>
    <scope>NUCLEOTIDE SEQUENCE</scope>
    <source>
        <strain evidence="7">HB171785</strain>
    </source>
</reference>
<dbReference type="GO" id="GO:0004065">
    <property type="term" value="F:arylsulfatase activity"/>
    <property type="evidence" value="ECO:0007669"/>
    <property type="project" value="TreeGrafter"/>
</dbReference>
<accession>A0A8J6QIA5</accession>
<evidence type="ECO:0000256" key="5">
    <source>
        <dbReference type="SAM" id="SignalP"/>
    </source>
</evidence>
<dbReference type="InterPro" id="IPR024607">
    <property type="entry name" value="Sulfatase_CS"/>
</dbReference>
<name>A0A8J6QIA5_9GAMM</name>
<evidence type="ECO:0000313" key="7">
    <source>
        <dbReference type="EMBL" id="MBD1388361.1"/>
    </source>
</evidence>
<keyword evidence="8" id="KW-1185">Reference proteome</keyword>
<dbReference type="PROSITE" id="PS00523">
    <property type="entry name" value="SULFATASE_1"/>
    <property type="match status" value="1"/>
</dbReference>
<sequence length="482" mass="54086">MIKQSVICALLAAVSLTACAQNKADSTAAAPAEKPNVILIFADDAGYNDFGFQGSPTMVTPNLDKIAAQGVVFKQGYVSDPVCGPSRAGLMTGRYQQKFGYEEINVVGFMSPNSALLGEDMGLPVDEVTMADYMKSQGYKTAVYGKWHLGNADRYHPLNRGFDEFLGFRGGDRSYFPYKDADEIAANPMVSDKLLERGMGHMEEHDGYLTDVLGDETVKFIEKNQDSPFFIYLAFNAVHTPMEALEEDKAKFPHLTGKRQEVAAMTLAMDRAIGRVTDKLEELNLADNTIIVFTNDNGGPTDKNASNNWPLAGTKSNHLEGGIRIPYIMSWPAKIPAGTVYDLPVSTMDLLPTFYEAAGGTEYKSEVDGVNLLPYVLGENKSRPHQTMYWKKDVRGAIRDGDWKLIRFADRPAELYNIADDIAEQNNLADQYPDRVRAMYKKFFAWEMTLERPLWLLQRKYEQYDIDRMDKYRVPTPPEQMK</sequence>
<dbReference type="Pfam" id="PF00884">
    <property type="entry name" value="Sulfatase"/>
    <property type="match status" value="1"/>
</dbReference>
<feature type="signal peptide" evidence="5">
    <location>
        <begin position="1"/>
        <end position="20"/>
    </location>
</feature>